<dbReference type="RefSeq" id="WP_141989662.1">
    <property type="nucleotide sequence ID" value="NZ_VFRA01000001.1"/>
</dbReference>
<dbReference type="InterPro" id="IPR014710">
    <property type="entry name" value="RmlC-like_jellyroll"/>
</dbReference>
<gene>
    <name evidence="1" type="ORF">FB472_0707</name>
</gene>
<evidence type="ECO:0008006" key="3">
    <source>
        <dbReference type="Google" id="ProtNLM"/>
    </source>
</evidence>
<evidence type="ECO:0000313" key="1">
    <source>
        <dbReference type="EMBL" id="TQO19168.1"/>
    </source>
</evidence>
<proteinExistence type="predicted"/>
<dbReference type="Proteomes" id="UP000316560">
    <property type="component" value="Unassembled WGS sequence"/>
</dbReference>
<protein>
    <recommendedName>
        <fullName evidence="3">Quercetin dioxygenase-like cupin family protein</fullName>
    </recommendedName>
</protein>
<keyword evidence="2" id="KW-1185">Reference proteome</keyword>
<dbReference type="PANTHER" id="PTHR37694">
    <property type="entry name" value="SLR8022 PROTEIN"/>
    <property type="match status" value="1"/>
</dbReference>
<sequence length="112" mass="11654">MDNTTVSLTELAATELAHAIAASSGRSAHTIWGGHGKQLRQTLIALKAGSGLAEHSSPGEATLQVLKGRITLRWETGSQAGSAGDFIPIPEVVHAVDALEDSVILLTVIKPH</sequence>
<dbReference type="Gene3D" id="2.60.120.10">
    <property type="entry name" value="Jelly Rolls"/>
    <property type="match status" value="1"/>
</dbReference>
<evidence type="ECO:0000313" key="2">
    <source>
        <dbReference type="Proteomes" id="UP000316560"/>
    </source>
</evidence>
<dbReference type="PANTHER" id="PTHR37694:SF1">
    <property type="entry name" value="SLR8022 PROTEIN"/>
    <property type="match status" value="1"/>
</dbReference>
<name>A0A8H2K3M6_9MICO</name>
<dbReference type="CDD" id="cd02230">
    <property type="entry name" value="cupin_HP0902-like"/>
    <property type="match status" value="1"/>
</dbReference>
<accession>A0A8H2K3M6</accession>
<dbReference type="InterPro" id="IPR011051">
    <property type="entry name" value="RmlC_Cupin_sf"/>
</dbReference>
<reference evidence="1 2" key="1">
    <citation type="submission" date="2019-06" db="EMBL/GenBank/DDBJ databases">
        <title>Sequencing the genomes of 1000 actinobacteria strains.</title>
        <authorList>
            <person name="Klenk H.-P."/>
        </authorList>
    </citation>
    <scope>NUCLEOTIDE SEQUENCE [LARGE SCALE GENOMIC DNA]</scope>
    <source>
        <strain evidence="1 2">DSM 21947</strain>
    </source>
</reference>
<comment type="caution">
    <text evidence="1">The sequence shown here is derived from an EMBL/GenBank/DDBJ whole genome shotgun (WGS) entry which is preliminary data.</text>
</comment>
<organism evidence="1 2">
    <name type="scientific">Rhodoglobus vestalii</name>
    <dbReference type="NCBI Taxonomy" id="193384"/>
    <lineage>
        <taxon>Bacteria</taxon>
        <taxon>Bacillati</taxon>
        <taxon>Actinomycetota</taxon>
        <taxon>Actinomycetes</taxon>
        <taxon>Micrococcales</taxon>
        <taxon>Microbacteriaceae</taxon>
        <taxon>Rhodoglobus</taxon>
    </lineage>
</organism>
<dbReference type="EMBL" id="VFRA01000001">
    <property type="protein sequence ID" value="TQO19168.1"/>
    <property type="molecule type" value="Genomic_DNA"/>
</dbReference>
<dbReference type="OrthoDB" id="5190473at2"/>
<dbReference type="SUPFAM" id="SSF51182">
    <property type="entry name" value="RmlC-like cupins"/>
    <property type="match status" value="1"/>
</dbReference>
<dbReference type="AlphaFoldDB" id="A0A8H2K3M6"/>